<organism evidence="1">
    <name type="scientific">bioreactor metagenome</name>
    <dbReference type="NCBI Taxonomy" id="1076179"/>
    <lineage>
        <taxon>unclassified sequences</taxon>
        <taxon>metagenomes</taxon>
        <taxon>ecological metagenomes</taxon>
    </lineage>
</organism>
<accession>A0A645E380</accession>
<sequence>MAGIIIDPMAAVVAAPEPDIAAKNIQATIDTRPRPPDIQPIRVFAKLINLLDIPPLSIRLPASIKKGTAIKGKESVAVKRR</sequence>
<dbReference type="AlphaFoldDB" id="A0A645E380"/>
<proteinExistence type="predicted"/>
<reference evidence="1" key="1">
    <citation type="submission" date="2019-08" db="EMBL/GenBank/DDBJ databases">
        <authorList>
            <person name="Kucharzyk K."/>
            <person name="Murdoch R.W."/>
            <person name="Higgins S."/>
            <person name="Loffler F."/>
        </authorList>
    </citation>
    <scope>NUCLEOTIDE SEQUENCE</scope>
</reference>
<name>A0A645E380_9ZZZZ</name>
<dbReference type="AntiFam" id="ANF00246">
    <property type="entry name" value="Shadow ORF (opposite dctM)"/>
</dbReference>
<protein>
    <submittedName>
        <fullName evidence="1">Uncharacterized protein</fullName>
    </submittedName>
</protein>
<comment type="caution">
    <text evidence="1">The sequence shown here is derived from an EMBL/GenBank/DDBJ whole genome shotgun (WGS) entry which is preliminary data.</text>
</comment>
<gene>
    <name evidence="1" type="ORF">SDC9_142417</name>
</gene>
<evidence type="ECO:0000313" key="1">
    <source>
        <dbReference type="EMBL" id="MPM95263.1"/>
    </source>
</evidence>
<dbReference type="EMBL" id="VSSQ01041779">
    <property type="protein sequence ID" value="MPM95263.1"/>
    <property type="molecule type" value="Genomic_DNA"/>
</dbReference>